<dbReference type="Pfam" id="PF03478">
    <property type="entry name" value="Beta-prop_KIB1-4"/>
    <property type="match status" value="3"/>
</dbReference>
<evidence type="ECO:0000259" key="1">
    <source>
        <dbReference type="Pfam" id="PF03478"/>
    </source>
</evidence>
<feature type="domain" description="KIB1-4 beta-propeller" evidence="1">
    <location>
        <begin position="36"/>
        <end position="246"/>
    </location>
</feature>
<proteinExistence type="predicted"/>
<protein>
    <recommendedName>
        <fullName evidence="1">KIB1-4 beta-propeller domain-containing protein</fullName>
    </recommendedName>
</protein>
<dbReference type="PANTHER" id="PTHR44259">
    <property type="entry name" value="OS07G0183000 PROTEIN-RELATED"/>
    <property type="match status" value="1"/>
</dbReference>
<dbReference type="InterPro" id="IPR005174">
    <property type="entry name" value="KIB1-4_b-propeller"/>
</dbReference>
<gene>
    <name evidence="2" type="ORF">AARE701A_LOCUS16118</name>
</gene>
<dbReference type="EMBL" id="LR999456">
    <property type="protein sequence ID" value="CAE6120401.1"/>
    <property type="molecule type" value="Genomic_DNA"/>
</dbReference>
<organism evidence="2 3">
    <name type="scientific">Arabidopsis arenosa</name>
    <name type="common">Sand rock-cress</name>
    <name type="synonym">Cardaminopsis arenosa</name>
    <dbReference type="NCBI Taxonomy" id="38785"/>
    <lineage>
        <taxon>Eukaryota</taxon>
        <taxon>Viridiplantae</taxon>
        <taxon>Streptophyta</taxon>
        <taxon>Embryophyta</taxon>
        <taxon>Tracheophyta</taxon>
        <taxon>Spermatophyta</taxon>
        <taxon>Magnoliopsida</taxon>
        <taxon>eudicotyledons</taxon>
        <taxon>Gunneridae</taxon>
        <taxon>Pentapetalae</taxon>
        <taxon>rosids</taxon>
        <taxon>malvids</taxon>
        <taxon>Brassicales</taxon>
        <taxon>Brassicaceae</taxon>
        <taxon>Camelineae</taxon>
        <taxon>Arabidopsis</taxon>
    </lineage>
</organism>
<sequence>MKGGLFSLEQVGDTAFKARLNNGSAYSFHNAEDLRGLLWLDEKKKQFVVVWFFDKGTEYLAFCKNGEDHYRDIPIRKNVGKELQGLYDKVLYGGDSLYISTTRQSIRKLKFVGQEGFIDVSNSEILPFRKISFYLPDGARFSNNIAVTISGEVLLVQNFFYEATRYRSFRLYKKDPNPDLNTIINNPYPMVEVYSLGDEALLLDLGITVSADGTVLGIERNSIYFTRHDRVRSGRKHSCLDICVFNLATKKLKRFPGLSNLKLTDARCEKKIDLPPLESIKGGFVTLSRVGDKKFSERFTYGSEEFIKNAEDLRGLLWVDEKKEEYVVVWFFDRGARYIAFCKNGEDHYRDIPTQIDVCKELTDMVLHGGDSLYILTKRRVIRKLTFSKQEGFVDVAKFNDTFRQTTYDHISGAILSNNIAVTTAGEVLLVQNFYYETTRYRSFRLYKKDPNPDQNLLVKVTCMSADIISQMEQHLTTLHAVTTSGDVLMVQSIFDETTRDRIFRLYKGYVITYSRDPTVEGLEVYSLGDEALLMDMGITVPADRNLGIEPNSIYFTRHDRACYHGRETSSPDICVYNLETKTLKRFPGLGLDLSNNLKLKDARWFLPS</sequence>
<name>A0A8S2AK31_ARAAE</name>
<accession>A0A8S2AK31</accession>
<dbReference type="PANTHER" id="PTHR44259:SF31">
    <property type="entry name" value="F-BOX FAMILY PROTEIN"/>
    <property type="match status" value="1"/>
</dbReference>
<dbReference type="Proteomes" id="UP000682877">
    <property type="component" value="Chromosome 6"/>
</dbReference>
<evidence type="ECO:0000313" key="3">
    <source>
        <dbReference type="Proteomes" id="UP000682877"/>
    </source>
</evidence>
<reference evidence="2" key="1">
    <citation type="submission" date="2021-01" db="EMBL/GenBank/DDBJ databases">
        <authorList>
            <person name="Bezrukov I."/>
        </authorList>
    </citation>
    <scope>NUCLEOTIDE SEQUENCE</scope>
</reference>
<feature type="domain" description="KIB1-4 beta-propeller" evidence="1">
    <location>
        <begin position="259"/>
        <end position="452"/>
    </location>
</feature>
<feature type="domain" description="KIB1-4 beta-propeller" evidence="1">
    <location>
        <begin position="474"/>
        <end position="578"/>
    </location>
</feature>
<keyword evidence="3" id="KW-1185">Reference proteome</keyword>
<evidence type="ECO:0000313" key="2">
    <source>
        <dbReference type="EMBL" id="CAE6120401.1"/>
    </source>
</evidence>
<dbReference type="AlphaFoldDB" id="A0A8S2AK31"/>
<dbReference type="InterPro" id="IPR050942">
    <property type="entry name" value="F-box_BR-signaling"/>
</dbReference>